<organism evidence="1 2">
    <name type="scientific">Aerophobetes bacterium</name>
    <dbReference type="NCBI Taxonomy" id="2030807"/>
    <lineage>
        <taxon>Bacteria</taxon>
        <taxon>Candidatus Aerophobota</taxon>
    </lineage>
</organism>
<comment type="caution">
    <text evidence="1">The sequence shown here is derived from an EMBL/GenBank/DDBJ whole genome shotgun (WGS) entry which is preliminary data.</text>
</comment>
<proteinExistence type="predicted"/>
<evidence type="ECO:0000313" key="1">
    <source>
        <dbReference type="EMBL" id="RLE12142.1"/>
    </source>
</evidence>
<accession>A0A662DDC5</accession>
<gene>
    <name evidence="1" type="ORF">DRJ04_06740</name>
</gene>
<evidence type="ECO:0000313" key="2">
    <source>
        <dbReference type="Proteomes" id="UP000280417"/>
    </source>
</evidence>
<dbReference type="Proteomes" id="UP000280417">
    <property type="component" value="Unassembled WGS sequence"/>
</dbReference>
<dbReference type="EMBL" id="QMQA01000188">
    <property type="protein sequence ID" value="RLE12142.1"/>
    <property type="molecule type" value="Genomic_DNA"/>
</dbReference>
<dbReference type="AlphaFoldDB" id="A0A662DDC5"/>
<name>A0A662DDC5_UNCAE</name>
<sequence length="199" mass="22487">MKLCWVTGAGMLLLLANLGFAEVYKSSRDGWTKAKDEEAQVSCSVPYHFDVADTHQITPRIKARIEPWINADITATEMNWFIRAPQTYLAQFFKLTVHANGKEGFKLTISGSRGLKSDTGSSLGTWYAFVTEKRGQEDRSRVIPSEFLQAGDQFNSLVYNYTQGPLVMNFYLWNKVKVDTLTPAEEYEDEFTVTISCGI</sequence>
<protein>
    <submittedName>
        <fullName evidence="1">Uncharacterized protein</fullName>
    </submittedName>
</protein>
<reference evidence="1 2" key="1">
    <citation type="submission" date="2018-06" db="EMBL/GenBank/DDBJ databases">
        <title>Extensive metabolic versatility and redundancy in microbially diverse, dynamic hydrothermal sediments.</title>
        <authorList>
            <person name="Dombrowski N."/>
            <person name="Teske A."/>
            <person name="Baker B.J."/>
        </authorList>
    </citation>
    <scope>NUCLEOTIDE SEQUENCE [LARGE SCALE GENOMIC DNA]</scope>
    <source>
        <strain evidence="1">B3_G15</strain>
    </source>
</reference>